<dbReference type="Pfam" id="PF08402">
    <property type="entry name" value="TOBE_2"/>
    <property type="match status" value="1"/>
</dbReference>
<sequence>MSTDGATMLTEAGEDAATVIRLENITKRFGAITAVKDISLNLKENEFFALLGPSGCGKTTLLRMIAGFESLNKGRILLDGKDIAPLRPNRRPINLMFQSFALFPHMSVRANVSYGLEMEGVRGEELKARVDRILETTQLTEYASRKPDQLSGGQRQRVALARALVKEPRVLLLDEPLAALDKKLREHMQLELKRLQHEVGITFVVVTHDQEEALVMADRIALMRDGEVKQCASPAELYEHPNSRFVADFIGVMNFLDGEVSVEGVAVQGLGVLTGRSNGDTRTGDRACLAVRPERLTVAPSSAERLTHDNVLDGTLTDIAYHGQDIGLHIAVGDAGQVLIARLSAAAEGAADFKVGDTVQVGWQTQNALILPDDSKT</sequence>
<dbReference type="InterPro" id="IPR005893">
    <property type="entry name" value="PotA-like"/>
</dbReference>
<reference evidence="9 10" key="1">
    <citation type="submission" date="2018-08" db="EMBL/GenBank/DDBJ databases">
        <title>Genetic Globetrotter - A new plasmid hitch-hiking vast phylogenetic and geographic distances.</title>
        <authorList>
            <person name="Vollmers J."/>
            <person name="Petersen J."/>
        </authorList>
    </citation>
    <scope>NUCLEOTIDE SEQUENCE [LARGE SCALE GENOMIC DNA]</scope>
    <source>
        <strain evidence="9 10">DSM 26383</strain>
    </source>
</reference>
<evidence type="ECO:0000256" key="3">
    <source>
        <dbReference type="ARBA" id="ARBA00022741"/>
    </source>
</evidence>
<proteinExistence type="inferred from homology"/>
<dbReference type="FunFam" id="3.40.50.300:FF:000133">
    <property type="entry name" value="Spermidine/putrescine import ATP-binding protein PotA"/>
    <property type="match status" value="1"/>
</dbReference>
<comment type="catalytic activity">
    <reaction evidence="7">
        <text>ATP + H2O + polyamine-[polyamine-binding protein]Side 1 = ADP + phosphate + polyamineSide 2 + [polyamine-binding protein]Side 1.</text>
        <dbReference type="EC" id="7.6.2.11"/>
    </reaction>
</comment>
<protein>
    <recommendedName>
        <fullName evidence="7">Spermidine/putrescine import ATP-binding protein PotA</fullName>
        <ecNumber evidence="7">7.6.2.11</ecNumber>
    </recommendedName>
</protein>
<dbReference type="InterPro" id="IPR003593">
    <property type="entry name" value="AAA+_ATPase"/>
</dbReference>
<dbReference type="SMART" id="SM00382">
    <property type="entry name" value="AAA"/>
    <property type="match status" value="1"/>
</dbReference>
<dbReference type="SUPFAM" id="SSF50331">
    <property type="entry name" value="MOP-like"/>
    <property type="match status" value="1"/>
</dbReference>
<evidence type="ECO:0000256" key="2">
    <source>
        <dbReference type="ARBA" id="ARBA00022475"/>
    </source>
</evidence>
<keyword evidence="1 7" id="KW-0813">Transport</keyword>
<dbReference type="GO" id="GO:0015417">
    <property type="term" value="F:ABC-type polyamine transporter activity"/>
    <property type="evidence" value="ECO:0007669"/>
    <property type="project" value="UniProtKB-EC"/>
</dbReference>
<accession>A0A5P3A6A5</accession>
<dbReference type="PROSITE" id="PS50893">
    <property type="entry name" value="ABC_TRANSPORTER_2"/>
    <property type="match status" value="1"/>
</dbReference>
<dbReference type="EMBL" id="CP031598">
    <property type="protein sequence ID" value="QEW24869.1"/>
    <property type="molecule type" value="Genomic_DNA"/>
</dbReference>
<evidence type="ECO:0000256" key="1">
    <source>
        <dbReference type="ARBA" id="ARBA00022448"/>
    </source>
</evidence>
<dbReference type="InterPro" id="IPR027417">
    <property type="entry name" value="P-loop_NTPase"/>
</dbReference>
<dbReference type="SUPFAM" id="SSF52540">
    <property type="entry name" value="P-loop containing nucleoside triphosphate hydrolases"/>
    <property type="match status" value="1"/>
</dbReference>
<comment type="function">
    <text evidence="7">Part of the ABC transporter complex PotABCD involved in spermidine/putrescine import. Responsible for energy coupling to the transport system.</text>
</comment>
<dbReference type="InterPro" id="IPR050093">
    <property type="entry name" value="ABC_SmlMolc_Importer"/>
</dbReference>
<dbReference type="InterPro" id="IPR003439">
    <property type="entry name" value="ABC_transporter-like_ATP-bd"/>
</dbReference>
<dbReference type="NCBIfam" id="TIGR01187">
    <property type="entry name" value="potA"/>
    <property type="match status" value="1"/>
</dbReference>
<organism evidence="9 10">
    <name type="scientific">Roseovarius indicus</name>
    <dbReference type="NCBI Taxonomy" id="540747"/>
    <lineage>
        <taxon>Bacteria</taxon>
        <taxon>Pseudomonadati</taxon>
        <taxon>Pseudomonadota</taxon>
        <taxon>Alphaproteobacteria</taxon>
        <taxon>Rhodobacterales</taxon>
        <taxon>Roseobacteraceae</taxon>
        <taxon>Roseovarius</taxon>
    </lineage>
</organism>
<keyword evidence="6 7" id="KW-0472">Membrane</keyword>
<keyword evidence="5 7" id="KW-1278">Translocase</keyword>
<dbReference type="GO" id="GO:0005524">
    <property type="term" value="F:ATP binding"/>
    <property type="evidence" value="ECO:0007669"/>
    <property type="project" value="UniProtKB-KW"/>
</dbReference>
<dbReference type="Proteomes" id="UP000325785">
    <property type="component" value="Chromosome"/>
</dbReference>
<evidence type="ECO:0000256" key="5">
    <source>
        <dbReference type="ARBA" id="ARBA00022967"/>
    </source>
</evidence>
<keyword evidence="3 7" id="KW-0547">Nucleotide-binding</keyword>
<evidence type="ECO:0000256" key="7">
    <source>
        <dbReference type="RuleBase" id="RU364083"/>
    </source>
</evidence>
<dbReference type="AlphaFoldDB" id="A0A5P3A6A5"/>
<dbReference type="EC" id="7.6.2.11" evidence="7"/>
<dbReference type="KEGG" id="rid:RIdsm_00653"/>
<evidence type="ECO:0000313" key="10">
    <source>
        <dbReference type="Proteomes" id="UP000325785"/>
    </source>
</evidence>
<dbReference type="InterPro" id="IPR008995">
    <property type="entry name" value="Mo/tungstate-bd_C_term_dom"/>
</dbReference>
<evidence type="ECO:0000313" key="9">
    <source>
        <dbReference type="EMBL" id="QEW24869.1"/>
    </source>
</evidence>
<dbReference type="GO" id="GO:0043190">
    <property type="term" value="C:ATP-binding cassette (ABC) transporter complex"/>
    <property type="evidence" value="ECO:0007669"/>
    <property type="project" value="InterPro"/>
</dbReference>
<keyword evidence="2 7" id="KW-1003">Cell membrane</keyword>
<keyword evidence="4 7" id="KW-0067">ATP-binding</keyword>
<dbReference type="InterPro" id="IPR013611">
    <property type="entry name" value="Transp-assoc_OB_typ2"/>
</dbReference>
<dbReference type="PANTHER" id="PTHR42781">
    <property type="entry name" value="SPERMIDINE/PUTRESCINE IMPORT ATP-BINDING PROTEIN POTA"/>
    <property type="match status" value="1"/>
</dbReference>
<evidence type="ECO:0000256" key="4">
    <source>
        <dbReference type="ARBA" id="ARBA00022840"/>
    </source>
</evidence>
<dbReference type="InterPro" id="IPR017871">
    <property type="entry name" value="ABC_transporter-like_CS"/>
</dbReference>
<dbReference type="Pfam" id="PF00005">
    <property type="entry name" value="ABC_tran"/>
    <property type="match status" value="1"/>
</dbReference>
<comment type="subunit">
    <text evidence="7">The complex is composed of two ATP-binding proteins (PotA), two transmembrane proteins (PotB and PotC) and a solute-binding protein (PotD).</text>
</comment>
<dbReference type="Gene3D" id="2.40.50.100">
    <property type="match status" value="1"/>
</dbReference>
<dbReference type="PANTHER" id="PTHR42781:SF4">
    <property type="entry name" value="SPERMIDINE_PUTRESCINE IMPORT ATP-BINDING PROTEIN POTA"/>
    <property type="match status" value="1"/>
</dbReference>
<evidence type="ECO:0000259" key="8">
    <source>
        <dbReference type="PROSITE" id="PS50893"/>
    </source>
</evidence>
<dbReference type="GO" id="GO:0015847">
    <property type="term" value="P:putrescine transport"/>
    <property type="evidence" value="ECO:0007669"/>
    <property type="project" value="UniProtKB-ARBA"/>
</dbReference>
<dbReference type="Gene3D" id="3.40.50.300">
    <property type="entry name" value="P-loop containing nucleotide triphosphate hydrolases"/>
    <property type="match status" value="1"/>
</dbReference>
<dbReference type="GO" id="GO:0016887">
    <property type="term" value="F:ATP hydrolysis activity"/>
    <property type="evidence" value="ECO:0007669"/>
    <property type="project" value="InterPro"/>
</dbReference>
<dbReference type="PROSITE" id="PS00211">
    <property type="entry name" value="ABC_TRANSPORTER_1"/>
    <property type="match status" value="1"/>
</dbReference>
<name>A0A5P3A6A5_9RHOB</name>
<dbReference type="InterPro" id="IPR012340">
    <property type="entry name" value="NA-bd_OB-fold"/>
</dbReference>
<evidence type="ECO:0000256" key="6">
    <source>
        <dbReference type="ARBA" id="ARBA00023136"/>
    </source>
</evidence>
<comment type="similarity">
    <text evidence="7">Belongs to the ABC transporter superfamily. Spermidine/putrescine importer (TC 3.A.1.11.1) family.</text>
</comment>
<dbReference type="Gene3D" id="2.40.50.140">
    <property type="entry name" value="Nucleic acid-binding proteins"/>
    <property type="match status" value="1"/>
</dbReference>
<dbReference type="RefSeq" id="WP_236553392.1">
    <property type="nucleotide sequence ID" value="NZ_CP031598.1"/>
</dbReference>
<feature type="domain" description="ABC transporter" evidence="8">
    <location>
        <begin position="20"/>
        <end position="250"/>
    </location>
</feature>
<gene>
    <name evidence="9" type="primary">potA_2</name>
    <name evidence="7" type="synonym">potA</name>
    <name evidence="9" type="ORF">RIdsm_00653</name>
</gene>